<evidence type="ECO:0000313" key="2">
    <source>
        <dbReference type="Proteomes" id="UP001291623"/>
    </source>
</evidence>
<organism evidence="1 2">
    <name type="scientific">Anisodus tanguticus</name>
    <dbReference type="NCBI Taxonomy" id="243964"/>
    <lineage>
        <taxon>Eukaryota</taxon>
        <taxon>Viridiplantae</taxon>
        <taxon>Streptophyta</taxon>
        <taxon>Embryophyta</taxon>
        <taxon>Tracheophyta</taxon>
        <taxon>Spermatophyta</taxon>
        <taxon>Magnoliopsida</taxon>
        <taxon>eudicotyledons</taxon>
        <taxon>Gunneridae</taxon>
        <taxon>Pentapetalae</taxon>
        <taxon>asterids</taxon>
        <taxon>lamiids</taxon>
        <taxon>Solanales</taxon>
        <taxon>Solanaceae</taxon>
        <taxon>Solanoideae</taxon>
        <taxon>Hyoscyameae</taxon>
        <taxon>Anisodus</taxon>
    </lineage>
</organism>
<keyword evidence="2" id="KW-1185">Reference proteome</keyword>
<gene>
    <name evidence="1" type="ORF">RND71_017281</name>
</gene>
<evidence type="ECO:0000313" key="1">
    <source>
        <dbReference type="EMBL" id="KAK4362040.1"/>
    </source>
</evidence>
<proteinExistence type="predicted"/>
<accession>A0AAE1S257</accession>
<reference evidence="1" key="1">
    <citation type="submission" date="2023-12" db="EMBL/GenBank/DDBJ databases">
        <title>Genome assembly of Anisodus tanguticus.</title>
        <authorList>
            <person name="Wang Y.-J."/>
        </authorList>
    </citation>
    <scope>NUCLEOTIDE SEQUENCE</scope>
    <source>
        <strain evidence="1">KB-2021</strain>
        <tissue evidence="1">Leaf</tissue>
    </source>
</reference>
<sequence length="204" mass="22954">MQVPQQQQQQFVPANAHYIQHTATGPLAISSYYQMYAPPTQQQPLHQQMDQQYQMYYVPVPQTQPFKLETNTTKSAMFKEALPPIYPARTVQYAKPEMPANVYRTATPANPTVVQVPQSQFHQQYYSVSQVPPPSQQMAAVSNGAAKFGNEYSHPMHEQVYYTQQTAPPLPSQYQTMTPTTAVLLSQAKAQLGAENTTAQNRNS</sequence>
<dbReference type="Proteomes" id="UP001291623">
    <property type="component" value="Unassembled WGS sequence"/>
</dbReference>
<protein>
    <submittedName>
        <fullName evidence="1">Uncharacterized protein</fullName>
    </submittedName>
</protein>
<comment type="caution">
    <text evidence="1">The sequence shown here is derived from an EMBL/GenBank/DDBJ whole genome shotgun (WGS) entry which is preliminary data.</text>
</comment>
<dbReference type="EMBL" id="JAVYJV010000009">
    <property type="protein sequence ID" value="KAK4362040.1"/>
    <property type="molecule type" value="Genomic_DNA"/>
</dbReference>
<dbReference type="AlphaFoldDB" id="A0AAE1S257"/>
<name>A0AAE1S257_9SOLA</name>